<dbReference type="Proteomes" id="UP001329430">
    <property type="component" value="Chromosome 5"/>
</dbReference>
<accession>A0AAN7ZKY2</accession>
<evidence type="ECO:0000313" key="3">
    <source>
        <dbReference type="Proteomes" id="UP001329430"/>
    </source>
</evidence>
<feature type="signal peptide" evidence="1">
    <location>
        <begin position="1"/>
        <end position="19"/>
    </location>
</feature>
<name>A0AAN7ZKY2_9COLE</name>
<dbReference type="AlphaFoldDB" id="A0AAN7ZKY2"/>
<organism evidence="2 3">
    <name type="scientific">Pyrocoelia pectoralis</name>
    <dbReference type="NCBI Taxonomy" id="417401"/>
    <lineage>
        <taxon>Eukaryota</taxon>
        <taxon>Metazoa</taxon>
        <taxon>Ecdysozoa</taxon>
        <taxon>Arthropoda</taxon>
        <taxon>Hexapoda</taxon>
        <taxon>Insecta</taxon>
        <taxon>Pterygota</taxon>
        <taxon>Neoptera</taxon>
        <taxon>Endopterygota</taxon>
        <taxon>Coleoptera</taxon>
        <taxon>Polyphaga</taxon>
        <taxon>Elateriformia</taxon>
        <taxon>Elateroidea</taxon>
        <taxon>Lampyridae</taxon>
        <taxon>Lampyrinae</taxon>
        <taxon>Pyrocoelia</taxon>
    </lineage>
</organism>
<reference evidence="2 3" key="1">
    <citation type="journal article" date="2024" name="Insects">
        <title>An Improved Chromosome-Level Genome Assembly of the Firefly Pyrocoelia pectoralis.</title>
        <authorList>
            <person name="Fu X."/>
            <person name="Meyer-Rochow V.B."/>
            <person name="Ballantyne L."/>
            <person name="Zhu X."/>
        </authorList>
    </citation>
    <scope>NUCLEOTIDE SEQUENCE [LARGE SCALE GENOMIC DNA]</scope>
    <source>
        <strain evidence="2">XCY_ONT2</strain>
    </source>
</reference>
<proteinExistence type="predicted"/>
<gene>
    <name evidence="2" type="ORF">RI129_006963</name>
</gene>
<keyword evidence="1" id="KW-0732">Signal</keyword>
<protein>
    <submittedName>
        <fullName evidence="2">Uncharacterized protein</fullName>
    </submittedName>
</protein>
<evidence type="ECO:0000313" key="2">
    <source>
        <dbReference type="EMBL" id="KAK5643118.1"/>
    </source>
</evidence>
<sequence length="147" mass="16103">MQFLPIVVIFLLSFTLIMGKPQNQQQVIHIIIIINIVIRRGILPQRLPGREEATLEIEKPSAYDYAQTIVKNMLKPTPIVDTISEEDKYGNTGEQFHPVGNLITGSFKTISNVVNAVVDFPSNTATKLGQSVTGFLGTIGAKVVGLI</sequence>
<keyword evidence="3" id="KW-1185">Reference proteome</keyword>
<evidence type="ECO:0000256" key="1">
    <source>
        <dbReference type="SAM" id="SignalP"/>
    </source>
</evidence>
<dbReference type="EMBL" id="JAVRBK010000005">
    <property type="protein sequence ID" value="KAK5643118.1"/>
    <property type="molecule type" value="Genomic_DNA"/>
</dbReference>
<feature type="chain" id="PRO_5042902913" evidence="1">
    <location>
        <begin position="20"/>
        <end position="147"/>
    </location>
</feature>
<comment type="caution">
    <text evidence="2">The sequence shown here is derived from an EMBL/GenBank/DDBJ whole genome shotgun (WGS) entry which is preliminary data.</text>
</comment>